<sequence length="303" mass="33001">MSLFGWEILPFAGIGGLHAKPVLFGRTRREITRQFSRALGDAVGEVRTFRKSVWDTGVCDHYVEGDLTLFYDDLDRLFHLEVHDVAPVHHDGVLLTGRPYGKVVADLRGRGHRVVDGDTGCEVPDAGFDLAAVDPEDDSLGVQSVGVFLRSPSEGLLRMSLEPGVEPVTEHVLVSGEGTRTVRLGQDRWELRARLGPSLESVPAYGGSARDWYFDHGLILTFDEVERLRTLVVSYVGAKGTACFDGVPLLGRPYAEVVADLEARGVRVEPGELCGVASGHGFTLSLLGRQNPAMPVAAVVFRR</sequence>
<keyword evidence="2" id="KW-1185">Reference proteome</keyword>
<evidence type="ECO:0000313" key="2">
    <source>
        <dbReference type="Proteomes" id="UP001501842"/>
    </source>
</evidence>
<organism evidence="1 2">
    <name type="scientific">Actinocorallia aurantiaca</name>
    <dbReference type="NCBI Taxonomy" id="46204"/>
    <lineage>
        <taxon>Bacteria</taxon>
        <taxon>Bacillati</taxon>
        <taxon>Actinomycetota</taxon>
        <taxon>Actinomycetes</taxon>
        <taxon>Streptosporangiales</taxon>
        <taxon>Thermomonosporaceae</taxon>
        <taxon>Actinocorallia</taxon>
    </lineage>
</organism>
<dbReference type="RefSeq" id="WP_344455309.1">
    <property type="nucleotide sequence ID" value="NZ_BAAATZ010000029.1"/>
</dbReference>
<proteinExistence type="predicted"/>
<protein>
    <submittedName>
        <fullName evidence="1">Uncharacterized protein</fullName>
    </submittedName>
</protein>
<comment type="caution">
    <text evidence="1">The sequence shown here is derived from an EMBL/GenBank/DDBJ whole genome shotgun (WGS) entry which is preliminary data.</text>
</comment>
<reference evidence="2" key="1">
    <citation type="journal article" date="2019" name="Int. J. Syst. Evol. Microbiol.">
        <title>The Global Catalogue of Microorganisms (GCM) 10K type strain sequencing project: providing services to taxonomists for standard genome sequencing and annotation.</title>
        <authorList>
            <consortium name="The Broad Institute Genomics Platform"/>
            <consortium name="The Broad Institute Genome Sequencing Center for Infectious Disease"/>
            <person name="Wu L."/>
            <person name="Ma J."/>
        </authorList>
    </citation>
    <scope>NUCLEOTIDE SEQUENCE [LARGE SCALE GENOMIC DNA]</scope>
    <source>
        <strain evidence="2">JCM 8201</strain>
    </source>
</reference>
<gene>
    <name evidence="1" type="ORF">GCM10010439_59770</name>
</gene>
<accession>A0ABP6H1J6</accession>
<name>A0ABP6H1J6_9ACTN</name>
<evidence type="ECO:0000313" key="1">
    <source>
        <dbReference type="EMBL" id="GAA2735310.1"/>
    </source>
</evidence>
<dbReference type="Proteomes" id="UP001501842">
    <property type="component" value="Unassembled WGS sequence"/>
</dbReference>
<dbReference type="EMBL" id="BAAATZ010000029">
    <property type="protein sequence ID" value="GAA2735310.1"/>
    <property type="molecule type" value="Genomic_DNA"/>
</dbReference>